<proteinExistence type="predicted"/>
<reference evidence="2" key="2">
    <citation type="journal article" date="2021" name="Genome Biol. Evol.">
        <title>Developing a high-quality reference genome for a parasitic bivalve with doubly uniparental inheritance (Bivalvia: Unionida).</title>
        <authorList>
            <person name="Smith C.H."/>
        </authorList>
    </citation>
    <scope>NUCLEOTIDE SEQUENCE</scope>
    <source>
        <strain evidence="2">CHS0354</strain>
        <tissue evidence="2">Mantle</tissue>
    </source>
</reference>
<feature type="compositionally biased region" description="Basic residues" evidence="1">
    <location>
        <begin position="26"/>
        <end position="36"/>
    </location>
</feature>
<evidence type="ECO:0000313" key="2">
    <source>
        <dbReference type="EMBL" id="KAK3600710.1"/>
    </source>
</evidence>
<organism evidence="2 3">
    <name type="scientific">Potamilus streckersoni</name>
    <dbReference type="NCBI Taxonomy" id="2493646"/>
    <lineage>
        <taxon>Eukaryota</taxon>
        <taxon>Metazoa</taxon>
        <taxon>Spiralia</taxon>
        <taxon>Lophotrochozoa</taxon>
        <taxon>Mollusca</taxon>
        <taxon>Bivalvia</taxon>
        <taxon>Autobranchia</taxon>
        <taxon>Heteroconchia</taxon>
        <taxon>Palaeoheterodonta</taxon>
        <taxon>Unionida</taxon>
        <taxon>Unionoidea</taxon>
        <taxon>Unionidae</taxon>
        <taxon>Ambleminae</taxon>
        <taxon>Lampsilini</taxon>
        <taxon>Potamilus</taxon>
    </lineage>
</organism>
<dbReference type="EMBL" id="JAEAOA010001632">
    <property type="protein sequence ID" value="KAK3600710.1"/>
    <property type="molecule type" value="Genomic_DNA"/>
</dbReference>
<accession>A0AAE0SYW1</accession>
<reference evidence="2" key="3">
    <citation type="submission" date="2023-05" db="EMBL/GenBank/DDBJ databases">
        <authorList>
            <person name="Smith C.H."/>
        </authorList>
    </citation>
    <scope>NUCLEOTIDE SEQUENCE</scope>
    <source>
        <strain evidence="2">CHS0354</strain>
        <tissue evidence="2">Mantle</tissue>
    </source>
</reference>
<sequence>MAITAQYPIQSTSTHDTTTCVYNTHHVNKKRKRPQKSKREQDPKLPKIPSRKRNIIIRKLPTTKNDQYAPPRVLISQHQQHYHHHRYNRYHHLVPILPPPPLQVHRTEYPGGVNANPMSHLVNMPVPLFPSTINSECLAPVSTPRAAIPDHRLIQLPRGRHRKTRLPSGPTGGRYTFTSTTTTSNNSTVITTFTFVNNYNRS</sequence>
<evidence type="ECO:0000256" key="1">
    <source>
        <dbReference type="SAM" id="MobiDB-lite"/>
    </source>
</evidence>
<dbReference type="Proteomes" id="UP001195483">
    <property type="component" value="Unassembled WGS sequence"/>
</dbReference>
<comment type="caution">
    <text evidence="2">The sequence shown here is derived from an EMBL/GenBank/DDBJ whole genome shotgun (WGS) entry which is preliminary data.</text>
</comment>
<protein>
    <submittedName>
        <fullName evidence="2">Uncharacterized protein</fullName>
    </submittedName>
</protein>
<feature type="region of interest" description="Disordered" evidence="1">
    <location>
        <begin position="23"/>
        <end position="51"/>
    </location>
</feature>
<reference evidence="2" key="1">
    <citation type="journal article" date="2021" name="Genome Biol. Evol.">
        <title>A High-Quality Reference Genome for a Parasitic Bivalve with Doubly Uniparental Inheritance (Bivalvia: Unionida).</title>
        <authorList>
            <person name="Smith C.H."/>
        </authorList>
    </citation>
    <scope>NUCLEOTIDE SEQUENCE</scope>
    <source>
        <strain evidence="2">CHS0354</strain>
    </source>
</reference>
<name>A0AAE0SYW1_9BIVA</name>
<gene>
    <name evidence="2" type="ORF">CHS0354_027196</name>
</gene>
<keyword evidence="3" id="KW-1185">Reference proteome</keyword>
<evidence type="ECO:0000313" key="3">
    <source>
        <dbReference type="Proteomes" id="UP001195483"/>
    </source>
</evidence>
<dbReference type="AlphaFoldDB" id="A0AAE0SYW1"/>